<proteinExistence type="predicted"/>
<name>A0A382A9R8_9ZZZZ</name>
<dbReference type="Gene3D" id="3.40.50.620">
    <property type="entry name" value="HUPs"/>
    <property type="match status" value="1"/>
</dbReference>
<dbReference type="InterPro" id="IPR014729">
    <property type="entry name" value="Rossmann-like_a/b/a_fold"/>
</dbReference>
<dbReference type="AlphaFoldDB" id="A0A382A9R8"/>
<evidence type="ECO:0000313" key="1">
    <source>
        <dbReference type="EMBL" id="SVA98260.1"/>
    </source>
</evidence>
<reference evidence="1" key="1">
    <citation type="submission" date="2018-05" db="EMBL/GenBank/DDBJ databases">
        <authorList>
            <person name="Lanie J.A."/>
            <person name="Ng W.-L."/>
            <person name="Kazmierczak K.M."/>
            <person name="Andrzejewski T.M."/>
            <person name="Davidsen T.M."/>
            <person name="Wayne K.J."/>
            <person name="Tettelin H."/>
            <person name="Glass J.I."/>
            <person name="Rusch D."/>
            <person name="Podicherti R."/>
            <person name="Tsui H.-C.T."/>
            <person name="Winkler M.E."/>
        </authorList>
    </citation>
    <scope>NUCLEOTIDE SEQUENCE</scope>
</reference>
<gene>
    <name evidence="1" type="ORF">METZ01_LOCUS151114</name>
</gene>
<protein>
    <recommendedName>
        <fullName evidence="2">Cytidyltransferase-like domain-containing protein</fullName>
    </recommendedName>
</protein>
<accession>A0A382A9R8</accession>
<sequence length="183" mass="20317">MNPPTIGHSKLITKVMSVAKKEGATPMIFPSKTEDKKKNPLSFKTKVKVMKDVFGNVINTDTSIRTPFDVLSSLNNANYEKVVFVVGSDRVDEFKRGMSKYVDSDLDNIKDFSVVSAGDRDPDAEGVAGMSGSKMRDFVIKNKFSKFKEGLMTKNTRLAKAAFNEIGKKLKIKKENYNASTSM</sequence>
<dbReference type="SUPFAM" id="SSF52374">
    <property type="entry name" value="Nucleotidylyl transferase"/>
    <property type="match status" value="1"/>
</dbReference>
<organism evidence="1">
    <name type="scientific">marine metagenome</name>
    <dbReference type="NCBI Taxonomy" id="408172"/>
    <lineage>
        <taxon>unclassified sequences</taxon>
        <taxon>metagenomes</taxon>
        <taxon>ecological metagenomes</taxon>
    </lineage>
</organism>
<dbReference type="EMBL" id="UINC01024507">
    <property type="protein sequence ID" value="SVA98260.1"/>
    <property type="molecule type" value="Genomic_DNA"/>
</dbReference>
<evidence type="ECO:0008006" key="2">
    <source>
        <dbReference type="Google" id="ProtNLM"/>
    </source>
</evidence>